<keyword evidence="4" id="KW-1278">Translocase</keyword>
<comment type="function">
    <text evidence="6">Required for corrinoid utilization. Probably part of the ABC transporter complex BtuCDF involved in cobalamin (vitamin B12) import. Probably responsible for energy coupling to the transport system.</text>
</comment>
<dbReference type="PROSITE" id="PS50893">
    <property type="entry name" value="ABC_TRANSPORTER_2"/>
    <property type="match status" value="1"/>
</dbReference>
<dbReference type="AlphaFoldDB" id="A0A897N5C4"/>
<evidence type="ECO:0000256" key="2">
    <source>
        <dbReference type="ARBA" id="ARBA00022741"/>
    </source>
</evidence>
<keyword evidence="2" id="KW-0547">Nucleotide-binding</keyword>
<keyword evidence="1" id="KW-0813">Transport</keyword>
<dbReference type="PANTHER" id="PTHR42794:SF1">
    <property type="entry name" value="HEMIN IMPORT ATP-BINDING PROTEIN HMUV"/>
    <property type="match status" value="1"/>
</dbReference>
<dbReference type="SMART" id="SM00382">
    <property type="entry name" value="AAA"/>
    <property type="match status" value="1"/>
</dbReference>
<sequence length="271" mass="29225">MTLEIRDLAFAYGDERVLDGVDLTARSGELLGLLGPNGSGKSTLLQTLNRILEPDAGTVRVAGDRVSELDRTALARRIGYVPQDEQGAFPATVFETVLQGRRPHGGWSPGSDDRAAVEETIERLGLAEFTTRNVADLSGGQRQKVRLGRALVGDPPVLLLDEPTSALDLKHQLDVMELVVEHIRQRDVTGVVAIHDLNLAARYCDRVALLSEGTVYDVGGPDVLTPETIRDVYGVEATVKDHRGRRLIITERPAGALPADSPVPAVSADDD</sequence>
<evidence type="ECO:0000256" key="7">
    <source>
        <dbReference type="ARBA" id="ARBA00064420"/>
    </source>
</evidence>
<dbReference type="PROSITE" id="PS00211">
    <property type="entry name" value="ABC_TRANSPORTER_1"/>
    <property type="match status" value="1"/>
</dbReference>
<evidence type="ECO:0000256" key="1">
    <source>
        <dbReference type="ARBA" id="ARBA00022448"/>
    </source>
</evidence>
<dbReference type="EC" id="7.6.2.8" evidence="8"/>
<evidence type="ECO:0000256" key="6">
    <source>
        <dbReference type="ARBA" id="ARBA00058960"/>
    </source>
</evidence>
<evidence type="ECO:0000256" key="8">
    <source>
        <dbReference type="ARBA" id="ARBA00066387"/>
    </source>
</evidence>
<evidence type="ECO:0000256" key="5">
    <source>
        <dbReference type="ARBA" id="ARBA00050590"/>
    </source>
</evidence>
<dbReference type="InterPro" id="IPR017871">
    <property type="entry name" value="ABC_transporter-like_CS"/>
</dbReference>
<organism evidence="12 13">
    <name type="scientific">Halapricum desulfuricans</name>
    <dbReference type="NCBI Taxonomy" id="2841257"/>
    <lineage>
        <taxon>Archaea</taxon>
        <taxon>Methanobacteriati</taxon>
        <taxon>Methanobacteriota</taxon>
        <taxon>Stenosarchaea group</taxon>
        <taxon>Halobacteria</taxon>
        <taxon>Halobacteriales</taxon>
        <taxon>Haloarculaceae</taxon>
        <taxon>Halapricum</taxon>
    </lineage>
</organism>
<name>A0A897N5C4_9EURY</name>
<keyword evidence="3" id="KW-0067">ATP-binding</keyword>
<evidence type="ECO:0000313" key="12">
    <source>
        <dbReference type="EMBL" id="QSG06125.1"/>
    </source>
</evidence>
<dbReference type="Pfam" id="PF00005">
    <property type="entry name" value="ABC_tran"/>
    <property type="match status" value="1"/>
</dbReference>
<evidence type="ECO:0000256" key="9">
    <source>
        <dbReference type="ARBA" id="ARBA00073649"/>
    </source>
</evidence>
<gene>
    <name evidence="12" type="primary">fepC</name>
    <name evidence="12" type="ORF">HSR121_1790</name>
</gene>
<dbReference type="CDD" id="cd03214">
    <property type="entry name" value="ABC_Iron-Siderophores_B12_Hemin"/>
    <property type="match status" value="1"/>
</dbReference>
<dbReference type="GO" id="GO:0016887">
    <property type="term" value="F:ATP hydrolysis activity"/>
    <property type="evidence" value="ECO:0007669"/>
    <property type="project" value="InterPro"/>
</dbReference>
<dbReference type="InterPro" id="IPR027417">
    <property type="entry name" value="P-loop_NTPase"/>
</dbReference>
<dbReference type="SUPFAM" id="SSF52540">
    <property type="entry name" value="P-loop containing nucleoside triphosphate hydrolases"/>
    <property type="match status" value="1"/>
</dbReference>
<evidence type="ECO:0000259" key="11">
    <source>
        <dbReference type="PROSITE" id="PS50893"/>
    </source>
</evidence>
<evidence type="ECO:0000313" key="13">
    <source>
        <dbReference type="Proteomes" id="UP000663525"/>
    </source>
</evidence>
<dbReference type="RefSeq" id="WP_229112537.1">
    <property type="nucleotide sequence ID" value="NZ_CP064787.1"/>
</dbReference>
<proteinExistence type="predicted"/>
<dbReference type="Proteomes" id="UP000663525">
    <property type="component" value="Chromosome"/>
</dbReference>
<dbReference type="EMBL" id="CP064787">
    <property type="protein sequence ID" value="QSG06125.1"/>
    <property type="molecule type" value="Genomic_DNA"/>
</dbReference>
<reference evidence="12" key="1">
    <citation type="submission" date="2020-11" db="EMBL/GenBank/DDBJ databases">
        <title>Carbohydrate-dependent, anaerobic sulfur respiration: A novel catabolism in halophilic archaea.</title>
        <authorList>
            <person name="Sorokin D.Y."/>
            <person name="Messina E."/>
            <person name="Smedile F."/>
            <person name="La Cono V."/>
            <person name="Hallsworth J.E."/>
            <person name="Yakimov M.M."/>
        </authorList>
    </citation>
    <scope>NUCLEOTIDE SEQUENCE</scope>
    <source>
        <strain evidence="12">HSR12-1</strain>
    </source>
</reference>
<evidence type="ECO:0000256" key="3">
    <source>
        <dbReference type="ARBA" id="ARBA00022840"/>
    </source>
</evidence>
<feature type="domain" description="ABC transporter" evidence="11">
    <location>
        <begin position="3"/>
        <end position="237"/>
    </location>
</feature>
<protein>
    <recommendedName>
        <fullName evidence="9">Cobalamin import ATP-binding protein BtuD</fullName>
        <ecNumber evidence="8">7.6.2.8</ecNumber>
    </recommendedName>
    <alternativeName>
        <fullName evidence="10">Vitamin B12-transporting ATPase</fullName>
    </alternativeName>
</protein>
<dbReference type="GO" id="GO:0005524">
    <property type="term" value="F:ATP binding"/>
    <property type="evidence" value="ECO:0007669"/>
    <property type="project" value="UniProtKB-KW"/>
</dbReference>
<dbReference type="InterPro" id="IPR003439">
    <property type="entry name" value="ABC_transporter-like_ATP-bd"/>
</dbReference>
<dbReference type="FunFam" id="3.40.50.300:FF:000134">
    <property type="entry name" value="Iron-enterobactin ABC transporter ATP-binding protein"/>
    <property type="match status" value="1"/>
</dbReference>
<dbReference type="PANTHER" id="PTHR42794">
    <property type="entry name" value="HEMIN IMPORT ATP-BINDING PROTEIN HMUV"/>
    <property type="match status" value="1"/>
</dbReference>
<dbReference type="InterPro" id="IPR003593">
    <property type="entry name" value="AAA+_ATPase"/>
</dbReference>
<comment type="catalytic activity">
    <reaction evidence="5">
        <text>an R-cob(III)alamin(out) + ATP + H2O = an R-cob(III)alamin(in) + ADP + phosphate + H(+)</text>
        <dbReference type="Rhea" id="RHEA:17873"/>
        <dbReference type="ChEBI" id="CHEBI:15377"/>
        <dbReference type="ChEBI" id="CHEBI:15378"/>
        <dbReference type="ChEBI" id="CHEBI:30616"/>
        <dbReference type="ChEBI" id="CHEBI:43474"/>
        <dbReference type="ChEBI" id="CHEBI:140785"/>
        <dbReference type="ChEBI" id="CHEBI:456216"/>
        <dbReference type="EC" id="7.6.2.8"/>
    </reaction>
</comment>
<accession>A0A897N5C4</accession>
<evidence type="ECO:0000256" key="4">
    <source>
        <dbReference type="ARBA" id="ARBA00022967"/>
    </source>
</evidence>
<comment type="subunit">
    <text evidence="7">The complex is composed of two ATP-binding proteins (BtuD), two transmembrane proteins (BtuC) and a solute-binding protein (BtuF).</text>
</comment>
<dbReference type="GO" id="GO:0015420">
    <property type="term" value="F:ABC-type vitamin B12 transporter activity"/>
    <property type="evidence" value="ECO:0007669"/>
    <property type="project" value="UniProtKB-EC"/>
</dbReference>
<evidence type="ECO:0000256" key="10">
    <source>
        <dbReference type="ARBA" id="ARBA00077139"/>
    </source>
</evidence>
<dbReference type="Gene3D" id="3.40.50.300">
    <property type="entry name" value="P-loop containing nucleotide triphosphate hydrolases"/>
    <property type="match status" value="1"/>
</dbReference>
<dbReference type="GeneID" id="68855377"/>